<organism evidence="6 7">
    <name type="scientific">Toxocara canis</name>
    <name type="common">Canine roundworm</name>
    <dbReference type="NCBI Taxonomy" id="6265"/>
    <lineage>
        <taxon>Eukaryota</taxon>
        <taxon>Metazoa</taxon>
        <taxon>Ecdysozoa</taxon>
        <taxon>Nematoda</taxon>
        <taxon>Chromadorea</taxon>
        <taxon>Rhabditida</taxon>
        <taxon>Spirurina</taxon>
        <taxon>Ascaridomorpha</taxon>
        <taxon>Ascaridoidea</taxon>
        <taxon>Toxocaridae</taxon>
        <taxon>Toxocara</taxon>
    </lineage>
</organism>
<keyword evidence="6" id="KW-1185">Reference proteome</keyword>
<keyword evidence="2" id="KW-0276">Fatty acid metabolism</keyword>
<name>A0A183U3T5_TOXCA</name>
<protein>
    <recommendedName>
        <fullName evidence="3">long-chain-fatty-acid--CoA ligase</fullName>
        <ecNumber evidence="3">6.2.1.3</ecNumber>
    </recommendedName>
</protein>
<dbReference type="EMBL" id="UYWY01003785">
    <property type="protein sequence ID" value="VDM28870.1"/>
    <property type="molecule type" value="Genomic_DNA"/>
</dbReference>
<dbReference type="GO" id="GO:0005783">
    <property type="term" value="C:endoplasmic reticulum"/>
    <property type="evidence" value="ECO:0007669"/>
    <property type="project" value="TreeGrafter"/>
</dbReference>
<dbReference type="PANTHER" id="PTHR43272">
    <property type="entry name" value="LONG-CHAIN-FATTY-ACID--COA LIGASE"/>
    <property type="match status" value="1"/>
</dbReference>
<dbReference type="GO" id="GO:0004467">
    <property type="term" value="F:long-chain fatty acid-CoA ligase activity"/>
    <property type="evidence" value="ECO:0007669"/>
    <property type="project" value="UniProtKB-EC"/>
</dbReference>
<dbReference type="InterPro" id="IPR042099">
    <property type="entry name" value="ANL_N_sf"/>
</dbReference>
<dbReference type="SUPFAM" id="SSF56801">
    <property type="entry name" value="Acetyl-CoA synthetase-like"/>
    <property type="match status" value="1"/>
</dbReference>
<evidence type="ECO:0000256" key="3">
    <source>
        <dbReference type="ARBA" id="ARBA00026121"/>
    </source>
</evidence>
<dbReference type="Proteomes" id="UP000050794">
    <property type="component" value="Unassembled WGS sequence"/>
</dbReference>
<dbReference type="EC" id="6.2.1.3" evidence="3"/>
<dbReference type="InterPro" id="IPR000873">
    <property type="entry name" value="AMP-dep_synth/lig_dom"/>
</dbReference>
<evidence type="ECO:0000313" key="5">
    <source>
        <dbReference type="EMBL" id="VDM28870.1"/>
    </source>
</evidence>
<reference evidence="7" key="1">
    <citation type="submission" date="2016-06" db="UniProtKB">
        <authorList>
            <consortium name="WormBaseParasite"/>
        </authorList>
    </citation>
    <scope>IDENTIFICATION</scope>
</reference>
<keyword evidence="1" id="KW-0436">Ligase</keyword>
<feature type="domain" description="AMP-dependent synthetase/ligase" evidence="4">
    <location>
        <begin position="1"/>
        <end position="140"/>
    </location>
</feature>
<dbReference type="PANTHER" id="PTHR43272:SF107">
    <property type="entry name" value="LONG-CHAIN-FATTY-ACID--COA LIGASE 5"/>
    <property type="match status" value="1"/>
</dbReference>
<evidence type="ECO:0000259" key="4">
    <source>
        <dbReference type="Pfam" id="PF00501"/>
    </source>
</evidence>
<gene>
    <name evidence="5" type="ORF">TCNE_LOCUS3153</name>
</gene>
<proteinExistence type="predicted"/>
<evidence type="ECO:0000256" key="1">
    <source>
        <dbReference type="ARBA" id="ARBA00022598"/>
    </source>
</evidence>
<accession>A0A183U3T5</accession>
<dbReference type="GO" id="GO:0016020">
    <property type="term" value="C:membrane"/>
    <property type="evidence" value="ECO:0007669"/>
    <property type="project" value="TreeGrafter"/>
</dbReference>
<keyword evidence="2" id="KW-0443">Lipid metabolism</keyword>
<sequence>MFSFLPLAHMFERMMETVAFMIGMRVGYYGGNIKTVVDDIKELRPTLLPLVPRVLNRIYDKVFSLEHLKNEKGCFLIFCKECFSGMIRNDTLVDKVFFKRIREIIGGHVRVIITGSAPAAANVPDFTRATMVCVVLEGYGTFSS</sequence>
<dbReference type="WBParaSite" id="TCNE_0000315501-mRNA-1">
    <property type="protein sequence ID" value="TCNE_0000315501-mRNA-1"/>
    <property type="gene ID" value="TCNE_0000315501"/>
</dbReference>
<reference evidence="5 6" key="2">
    <citation type="submission" date="2018-11" db="EMBL/GenBank/DDBJ databases">
        <authorList>
            <consortium name="Pathogen Informatics"/>
        </authorList>
    </citation>
    <scope>NUCLEOTIDE SEQUENCE [LARGE SCALE GENOMIC DNA]</scope>
</reference>
<dbReference type="AlphaFoldDB" id="A0A183U3T5"/>
<evidence type="ECO:0000313" key="7">
    <source>
        <dbReference type="WBParaSite" id="TCNE_0000315501-mRNA-1"/>
    </source>
</evidence>
<dbReference type="Pfam" id="PF00501">
    <property type="entry name" value="AMP-binding"/>
    <property type="match status" value="1"/>
</dbReference>
<evidence type="ECO:0000313" key="6">
    <source>
        <dbReference type="Proteomes" id="UP000050794"/>
    </source>
</evidence>
<dbReference type="Gene3D" id="3.40.50.12780">
    <property type="entry name" value="N-terminal domain of ligase-like"/>
    <property type="match status" value="1"/>
</dbReference>
<evidence type="ECO:0000256" key="2">
    <source>
        <dbReference type="ARBA" id="ARBA00022832"/>
    </source>
</evidence>